<keyword evidence="4" id="KW-1185">Reference proteome</keyword>
<dbReference type="Proteomes" id="UP000747399">
    <property type="component" value="Unassembled WGS sequence"/>
</dbReference>
<comment type="caution">
    <text evidence="3">The sequence shown here is derived from an EMBL/GenBank/DDBJ whole genome shotgun (WGS) entry which is preliminary data.</text>
</comment>
<evidence type="ECO:0000256" key="1">
    <source>
        <dbReference type="SAM" id="Coils"/>
    </source>
</evidence>
<feature type="coiled-coil region" evidence="1">
    <location>
        <begin position="149"/>
        <end position="183"/>
    </location>
</feature>
<protein>
    <recommendedName>
        <fullName evidence="5">BZIP domain-containing protein</fullName>
    </recommendedName>
</protein>
<proteinExistence type="predicted"/>
<accession>A0A8J4F1D4</accession>
<dbReference type="PANTHER" id="PTHR14873:SF1">
    <property type="entry name" value="OS06G0694100 PROTEIN"/>
    <property type="match status" value="1"/>
</dbReference>
<gene>
    <name evidence="3" type="ORF">Vafri_11132</name>
</gene>
<evidence type="ECO:0000256" key="2">
    <source>
        <dbReference type="SAM" id="MobiDB-lite"/>
    </source>
</evidence>
<evidence type="ECO:0000313" key="3">
    <source>
        <dbReference type="EMBL" id="GIL55579.1"/>
    </source>
</evidence>
<sequence length="813" mass="85637">KTRKVFHVRRMDLAVEDIFAELCGQPQSPGVTSLLRHCIGDDDAYDEVTSGNAMASGLDFAAADSQPKPDGVQYLPCDNEVTNKCLDQDVFQPARVKTFEIESGANAAVLGVLGMSPCTEAQTPMSTTSGYAETVIMARKRGRKPKPRLPDLQQRLLALNEEFEQLSKENIFLRNKLKVLERVVPYRDESVGFLTQLHSSVTHTHVVHSAGLQAKSAVLRTARGESPLLTPQSGTELSHAVSEETDNSSSGSGLSTVMAALSGEAQSSHMRDSRSNSGGEAGASASYTSNVAAGIAVFASLMATDTVGLSRIVSGSSWRQNLQQIDRHEGNAATSVAPALLALCPTPDGELPTITPAALEELKRVTPQQFRMLWKHICLQFGVLVAGAEVHGPGSSPHVRLERFLERALSYLDKITLLSPACFVHSMYMNVETGQPERPSDNFWITCARALQLSEQQLKEVNSLAAVYEQNVVPVVQQRLQLSMQLASRLSAATGPQRGNTRDMLTALSAVDELAEQLERNVLKEHQTHSNIGDFLCSSVLTPLQVAKALTVSYPYIPDGVAMLHAFKFISSKEDAQAVTMETAAGAGPAGVPRPALSSQPFSSLAGLLVSQMPAIAAVLASGGVQGQGAGGPGGPQQVASGTTNAMAAVLGKLVGSLPLAQLQQASTAALQQQQQIQQQAQLLQTLTASMLQQQPAQLLSQALATALQQQRQQPQHPQSAQLQTILALLKSTGLATRALTKSVSGTAAAVATSVTPNATPAPSIGVPVGAGAALGQQQGIAALLGAIAAIRQTAGVTQSNEQSNAPAALGTK</sequence>
<evidence type="ECO:0008006" key="5">
    <source>
        <dbReference type="Google" id="ProtNLM"/>
    </source>
</evidence>
<dbReference type="EMBL" id="BNCO01000021">
    <property type="protein sequence ID" value="GIL55579.1"/>
    <property type="molecule type" value="Genomic_DNA"/>
</dbReference>
<dbReference type="AlphaFoldDB" id="A0A8J4F1D4"/>
<evidence type="ECO:0000313" key="4">
    <source>
        <dbReference type="Proteomes" id="UP000747399"/>
    </source>
</evidence>
<keyword evidence="1" id="KW-0175">Coiled coil</keyword>
<feature type="non-terminal residue" evidence="3">
    <location>
        <position position="1"/>
    </location>
</feature>
<name>A0A8J4F1D4_9CHLO</name>
<reference evidence="3" key="1">
    <citation type="journal article" date="2021" name="Proc. Natl. Acad. Sci. U.S.A.">
        <title>Three genomes in the algal genus Volvox reveal the fate of a haploid sex-determining region after a transition to homothallism.</title>
        <authorList>
            <person name="Yamamoto K."/>
            <person name="Hamaji T."/>
            <person name="Kawai-Toyooka H."/>
            <person name="Matsuzaki R."/>
            <person name="Takahashi F."/>
            <person name="Nishimura Y."/>
            <person name="Kawachi M."/>
            <person name="Noguchi H."/>
            <person name="Minakuchi Y."/>
            <person name="Umen J.G."/>
            <person name="Toyoda A."/>
            <person name="Nozaki H."/>
        </authorList>
    </citation>
    <scope>NUCLEOTIDE SEQUENCE</scope>
    <source>
        <strain evidence="3">NIES-3780</strain>
    </source>
</reference>
<feature type="region of interest" description="Disordered" evidence="2">
    <location>
        <begin position="225"/>
        <end position="284"/>
    </location>
</feature>
<feature type="compositionally biased region" description="Low complexity" evidence="2">
    <location>
        <begin position="275"/>
        <end position="284"/>
    </location>
</feature>
<dbReference type="PANTHER" id="PTHR14873">
    <property type="entry name" value="OS06G0694100 PROTEIN"/>
    <property type="match status" value="1"/>
</dbReference>
<organism evidence="3 4">
    <name type="scientific">Volvox africanus</name>
    <dbReference type="NCBI Taxonomy" id="51714"/>
    <lineage>
        <taxon>Eukaryota</taxon>
        <taxon>Viridiplantae</taxon>
        <taxon>Chlorophyta</taxon>
        <taxon>core chlorophytes</taxon>
        <taxon>Chlorophyceae</taxon>
        <taxon>CS clade</taxon>
        <taxon>Chlamydomonadales</taxon>
        <taxon>Volvocaceae</taxon>
        <taxon>Volvox</taxon>
    </lineage>
</organism>